<feature type="region of interest" description="Disordered" evidence="1">
    <location>
        <begin position="459"/>
        <end position="503"/>
    </location>
</feature>
<protein>
    <submittedName>
        <fullName evidence="2">Fibronectin type III domain protein</fullName>
    </submittedName>
</protein>
<sequence length="541" mass="55837">MVHTILQHPHRVLSTEYECTAAHTRARETALVILGSSESIQEASRGYAAAEDLLDDTFEDAYSGDFAAVKLDGASGDLLWTWTDSSLGSAADLFLAGDTDSNDDVVMGGRTEGYWSSSNPDSVAHLAAVKLDGSTGDEIWRYQEHPPDTYTSLGSYFYYGSGSVTGVAVDGDDNCFLVGQTWGSLVFGEGDAGDSDFFVIKLDGTDGSEIWTVQGGESTSYDFFVDVKVDSAGDLVAIGIGGDEDAINVVVVKFSGIDGSILWEYSPVTSFTHDVPESVDVDTQDDVYLAGGYDALNLEGDLAETPVVLKLDGATGDVVWTYEGVATSRAGFFGVAVDPTTGWVVGAGWTEGTWLTGAAQGGYDFAAVVLDGDTGDEIGRYQDGTTDDDYLSFVGFDAVGGLILGGSWTDTGADEFVAIKFAPGSASTPAPSSLQTTFSPLSSSLAPIEATLAPLAVPTPSPIALPSGSGDPTTAPLAGNQPPSTTPSPVGRGSISTPAPTTAAAGTESLAQWEIGAIAGGGTFLLLLLGLSVMKASALHG</sequence>
<reference evidence="2 3" key="1">
    <citation type="journal article" date="2010" name="Nature">
        <title>The Ectocarpus genome and the independent evolution of multicellularity in brown algae.</title>
        <authorList>
            <person name="Cock J.M."/>
            <person name="Sterck L."/>
            <person name="Rouze P."/>
            <person name="Scornet D."/>
            <person name="Allen A.E."/>
            <person name="Amoutzias G."/>
            <person name="Anthouard V."/>
            <person name="Artiguenave F."/>
            <person name="Aury J.M."/>
            <person name="Badger J.H."/>
            <person name="Beszteri B."/>
            <person name="Billiau K."/>
            <person name="Bonnet E."/>
            <person name="Bothwell J.H."/>
            <person name="Bowler C."/>
            <person name="Boyen C."/>
            <person name="Brownlee C."/>
            <person name="Carrano C.J."/>
            <person name="Charrier B."/>
            <person name="Cho G.Y."/>
            <person name="Coelho S.M."/>
            <person name="Collen J."/>
            <person name="Corre E."/>
            <person name="Da Silva C."/>
            <person name="Delage L."/>
            <person name="Delaroque N."/>
            <person name="Dittami S.M."/>
            <person name="Doulbeau S."/>
            <person name="Elias M."/>
            <person name="Farnham G."/>
            <person name="Gachon C.M."/>
            <person name="Gschloessl B."/>
            <person name="Heesch S."/>
            <person name="Jabbari K."/>
            <person name="Jubin C."/>
            <person name="Kawai H."/>
            <person name="Kimura K."/>
            <person name="Kloareg B."/>
            <person name="Kupper F.C."/>
            <person name="Lang D."/>
            <person name="Le Bail A."/>
            <person name="Leblanc C."/>
            <person name="Lerouge P."/>
            <person name="Lohr M."/>
            <person name="Lopez P.J."/>
            <person name="Martens C."/>
            <person name="Maumus F."/>
            <person name="Michel G."/>
            <person name="Miranda-Saavedra D."/>
            <person name="Morales J."/>
            <person name="Moreau H."/>
            <person name="Motomura T."/>
            <person name="Nagasato C."/>
            <person name="Napoli C.A."/>
            <person name="Nelson D.R."/>
            <person name="Nyvall-Collen P."/>
            <person name="Peters A.F."/>
            <person name="Pommier C."/>
            <person name="Potin P."/>
            <person name="Poulain J."/>
            <person name="Quesneville H."/>
            <person name="Read B."/>
            <person name="Rensing S.A."/>
            <person name="Ritter A."/>
            <person name="Rousvoal S."/>
            <person name="Samanta M."/>
            <person name="Samson G."/>
            <person name="Schroeder D.C."/>
            <person name="Segurens B."/>
            <person name="Strittmatter M."/>
            <person name="Tonon T."/>
            <person name="Tregear J.W."/>
            <person name="Valentin K."/>
            <person name="von Dassow P."/>
            <person name="Yamagishi T."/>
            <person name="Van de Peer Y."/>
            <person name="Wincker P."/>
        </authorList>
    </citation>
    <scope>NUCLEOTIDE SEQUENCE [LARGE SCALE GENOMIC DNA]</scope>
    <source>
        <strain evidence="3">Ec32 / CCAP1310/4</strain>
    </source>
</reference>
<organism evidence="2 3">
    <name type="scientific">Ectocarpus siliculosus</name>
    <name type="common">Brown alga</name>
    <name type="synonym">Conferva siliculosa</name>
    <dbReference type="NCBI Taxonomy" id="2880"/>
    <lineage>
        <taxon>Eukaryota</taxon>
        <taxon>Sar</taxon>
        <taxon>Stramenopiles</taxon>
        <taxon>Ochrophyta</taxon>
        <taxon>PX clade</taxon>
        <taxon>Phaeophyceae</taxon>
        <taxon>Ectocarpales</taxon>
        <taxon>Ectocarpaceae</taxon>
        <taxon>Ectocarpus</taxon>
    </lineage>
</organism>
<gene>
    <name evidence="2" type="ORF">Esi_0250_0004</name>
</gene>
<dbReference type="EMBL" id="FN648432">
    <property type="protein sequence ID" value="CBN79463.1"/>
    <property type="molecule type" value="Genomic_DNA"/>
</dbReference>
<evidence type="ECO:0000256" key="1">
    <source>
        <dbReference type="SAM" id="MobiDB-lite"/>
    </source>
</evidence>
<dbReference type="EMBL" id="FN649737">
    <property type="protein sequence ID" value="CBN79463.1"/>
    <property type="molecule type" value="Genomic_DNA"/>
</dbReference>
<dbReference type="SUPFAM" id="SSF63829">
    <property type="entry name" value="Calcium-dependent phosphotriesterase"/>
    <property type="match status" value="1"/>
</dbReference>
<keyword evidence="3" id="KW-1185">Reference proteome</keyword>
<dbReference type="OrthoDB" id="10647549at2759"/>
<dbReference type="AlphaFoldDB" id="D8LJD0"/>
<accession>D8LJD0</accession>
<evidence type="ECO:0000313" key="3">
    <source>
        <dbReference type="Proteomes" id="UP000002630"/>
    </source>
</evidence>
<dbReference type="Gene3D" id="2.140.10.10">
    <property type="entry name" value="Quinoprotein alcohol dehydrogenase-like superfamily"/>
    <property type="match status" value="1"/>
</dbReference>
<dbReference type="Proteomes" id="UP000002630">
    <property type="component" value="Linkage Group LG12"/>
</dbReference>
<dbReference type="InParanoid" id="D8LJD0"/>
<proteinExistence type="predicted"/>
<name>D8LJD0_ECTSI</name>
<evidence type="ECO:0000313" key="2">
    <source>
        <dbReference type="EMBL" id="CBN79463.1"/>
    </source>
</evidence>